<dbReference type="InterPro" id="IPR020892">
    <property type="entry name" value="Cyclophilin-type_PPIase_CS"/>
</dbReference>
<dbReference type="Pfam" id="PF00160">
    <property type="entry name" value="Pro_isomerase"/>
    <property type="match status" value="1"/>
</dbReference>
<dbReference type="EC" id="5.2.1.8" evidence="3"/>
<dbReference type="FunFam" id="2.40.100.10:FF:000013">
    <property type="entry name" value="Peptidyl-prolyl cis-trans isomerase"/>
    <property type="match status" value="1"/>
</dbReference>
<dbReference type="GO" id="GO:0016018">
    <property type="term" value="F:cyclosporin A binding"/>
    <property type="evidence" value="ECO:0007669"/>
    <property type="project" value="TreeGrafter"/>
</dbReference>
<feature type="domain" description="RRM" evidence="11">
    <location>
        <begin position="1"/>
        <end position="91"/>
    </location>
</feature>
<organism evidence="12 13">
    <name type="scientific">Artemia franciscana</name>
    <name type="common">Brine shrimp</name>
    <name type="synonym">Artemia sanfranciscana</name>
    <dbReference type="NCBI Taxonomy" id="6661"/>
    <lineage>
        <taxon>Eukaryota</taxon>
        <taxon>Metazoa</taxon>
        <taxon>Ecdysozoa</taxon>
        <taxon>Arthropoda</taxon>
        <taxon>Crustacea</taxon>
        <taxon>Branchiopoda</taxon>
        <taxon>Anostraca</taxon>
        <taxon>Artemiidae</taxon>
        <taxon>Artemia</taxon>
    </lineage>
</organism>
<evidence type="ECO:0000256" key="8">
    <source>
        <dbReference type="PROSITE-ProRule" id="PRU00176"/>
    </source>
</evidence>
<dbReference type="EMBL" id="JAVRJZ010000004">
    <property type="protein sequence ID" value="KAK2723572.1"/>
    <property type="molecule type" value="Genomic_DNA"/>
</dbReference>
<dbReference type="CDD" id="cd12347">
    <property type="entry name" value="RRM_PPIE"/>
    <property type="match status" value="1"/>
</dbReference>
<dbReference type="SUPFAM" id="SSF54928">
    <property type="entry name" value="RNA-binding domain, RBD"/>
    <property type="match status" value="1"/>
</dbReference>
<dbReference type="AlphaFoldDB" id="A0AA88IMW6"/>
<protein>
    <recommendedName>
        <fullName evidence="3">peptidylprolyl isomerase</fullName>
        <ecNumber evidence="3">5.2.1.8</ecNumber>
    </recommendedName>
    <alternativeName>
        <fullName evidence="7">Cyclophilin E</fullName>
    </alternativeName>
</protein>
<sequence>MGGLAEEVDDSVLRAAFIPFGDIVDIQLPLDYETQAHRGFAFLEYENAEDAASAIDNMSATLRSRADALLFLVNAKLVEAGCHFEVGDETTVVLPENWNESEVYDLKLKYGGKTLLLKGVKTEEELFVNLHLQSGDNGIDASVAFRLDEATDNYSRLNEAFHDRDLLVSWIEKDVIQPLFKKKENIQVPKVVPSGGPKSPPYDPHRVERGRSQRDDRWSYGRGDVDPTGRSRGGMIMDHFRRGGPDWEERHGLPRGAVPPESRFDPVGPMIPDEVPPPFEMPRRSEPRRGMGNESELFGRTIRVNIAKPQKFKEASTRAVWAEDTWLQEHAGKTVSQEDEESVTTGGEAVSAEQQKEAPAAKKVKNPQVYLDIKVGKVLLGRITILLRADVVPKTAENFRCLCSHEKGFGYKGSTFHRIIPGFMIQGGDFTHGDGTGGRSIYGKKFEDENFQLRHVGPGTLSMANSGPNSNGSQFFITTERTEWLDKKHVVFGNVTGGMDVVRKLEYRIYGVRNQRKNLDAH</sequence>
<evidence type="ECO:0000256" key="2">
    <source>
        <dbReference type="ARBA" id="ARBA00002388"/>
    </source>
</evidence>
<accession>A0AA88IMW6</accession>
<evidence type="ECO:0000259" key="11">
    <source>
        <dbReference type="PROSITE" id="PS50102"/>
    </source>
</evidence>
<keyword evidence="4 8" id="KW-0694">RNA-binding</keyword>
<dbReference type="Gene3D" id="3.40.1000.30">
    <property type="match status" value="1"/>
</dbReference>
<dbReference type="GO" id="GO:0005739">
    <property type="term" value="C:mitochondrion"/>
    <property type="evidence" value="ECO:0007669"/>
    <property type="project" value="TreeGrafter"/>
</dbReference>
<evidence type="ECO:0000313" key="13">
    <source>
        <dbReference type="Proteomes" id="UP001187531"/>
    </source>
</evidence>
<evidence type="ECO:0000256" key="6">
    <source>
        <dbReference type="ARBA" id="ARBA00023235"/>
    </source>
</evidence>
<evidence type="ECO:0000259" key="10">
    <source>
        <dbReference type="PROSITE" id="PS50072"/>
    </source>
</evidence>
<keyword evidence="5" id="KW-0697">Rotamase</keyword>
<evidence type="ECO:0000256" key="4">
    <source>
        <dbReference type="ARBA" id="ARBA00022884"/>
    </source>
</evidence>
<dbReference type="GO" id="GO:0006457">
    <property type="term" value="P:protein folding"/>
    <property type="evidence" value="ECO:0007669"/>
    <property type="project" value="InterPro"/>
</dbReference>
<feature type="domain" description="PPIase cyclophilin-type" evidence="10">
    <location>
        <begin position="370"/>
        <end position="506"/>
    </location>
</feature>
<feature type="region of interest" description="Disordered" evidence="9">
    <location>
        <begin position="187"/>
        <end position="236"/>
    </location>
</feature>
<evidence type="ECO:0000256" key="7">
    <source>
        <dbReference type="ARBA" id="ARBA00049785"/>
    </source>
</evidence>
<comment type="catalytic activity">
    <reaction evidence="1">
        <text>[protein]-peptidylproline (omega=180) = [protein]-peptidylproline (omega=0)</text>
        <dbReference type="Rhea" id="RHEA:16237"/>
        <dbReference type="Rhea" id="RHEA-COMP:10747"/>
        <dbReference type="Rhea" id="RHEA-COMP:10748"/>
        <dbReference type="ChEBI" id="CHEBI:83833"/>
        <dbReference type="ChEBI" id="CHEBI:83834"/>
        <dbReference type="EC" id="5.2.1.8"/>
    </reaction>
</comment>
<feature type="region of interest" description="Disordered" evidence="9">
    <location>
        <begin position="257"/>
        <end position="293"/>
    </location>
</feature>
<dbReference type="Gene3D" id="2.40.100.10">
    <property type="entry name" value="Cyclophilin-like"/>
    <property type="match status" value="1"/>
</dbReference>
<gene>
    <name evidence="12" type="ORF">QYM36_002051</name>
</gene>
<comment type="function">
    <text evidence="2">PPIases accelerate the folding of proteins. It catalyzes the cis-trans isomerization of proline imidic peptide bonds in oligopeptides.</text>
</comment>
<dbReference type="GO" id="GO:0003755">
    <property type="term" value="F:peptidyl-prolyl cis-trans isomerase activity"/>
    <property type="evidence" value="ECO:0007669"/>
    <property type="project" value="UniProtKB-KW"/>
</dbReference>
<dbReference type="SMART" id="SM00360">
    <property type="entry name" value="RRM"/>
    <property type="match status" value="1"/>
</dbReference>
<feature type="compositionally biased region" description="Basic and acidic residues" evidence="9">
    <location>
        <begin position="281"/>
        <end position="291"/>
    </location>
</feature>
<dbReference type="Proteomes" id="UP001187531">
    <property type="component" value="Unassembled WGS sequence"/>
</dbReference>
<dbReference type="InterPro" id="IPR000504">
    <property type="entry name" value="RRM_dom"/>
</dbReference>
<dbReference type="PRINTS" id="PR00153">
    <property type="entry name" value="CSAPPISMRASE"/>
</dbReference>
<evidence type="ECO:0000256" key="5">
    <source>
        <dbReference type="ARBA" id="ARBA00023110"/>
    </source>
</evidence>
<dbReference type="Gene3D" id="3.30.70.330">
    <property type="match status" value="1"/>
</dbReference>
<evidence type="ECO:0000256" key="3">
    <source>
        <dbReference type="ARBA" id="ARBA00013194"/>
    </source>
</evidence>
<dbReference type="Pfam" id="PF00076">
    <property type="entry name" value="RRM_1"/>
    <property type="match status" value="1"/>
</dbReference>
<keyword evidence="6" id="KW-0413">Isomerase</keyword>
<feature type="region of interest" description="Disordered" evidence="9">
    <location>
        <begin position="331"/>
        <end position="363"/>
    </location>
</feature>
<name>A0AA88IMW6_ARTSF</name>
<reference evidence="12" key="1">
    <citation type="submission" date="2023-07" db="EMBL/GenBank/DDBJ databases">
        <title>Chromosome-level genome assembly of Artemia franciscana.</title>
        <authorList>
            <person name="Jo E."/>
        </authorList>
    </citation>
    <scope>NUCLEOTIDE SEQUENCE</scope>
    <source>
        <tissue evidence="12">Whole body</tissue>
    </source>
</reference>
<dbReference type="PROSITE" id="PS50102">
    <property type="entry name" value="RRM"/>
    <property type="match status" value="1"/>
</dbReference>
<proteinExistence type="predicted"/>
<evidence type="ECO:0000256" key="1">
    <source>
        <dbReference type="ARBA" id="ARBA00000971"/>
    </source>
</evidence>
<dbReference type="PROSITE" id="PS50072">
    <property type="entry name" value="CSA_PPIASE_2"/>
    <property type="match status" value="1"/>
</dbReference>
<feature type="compositionally biased region" description="Basic and acidic residues" evidence="9">
    <location>
        <begin position="203"/>
        <end position="229"/>
    </location>
</feature>
<dbReference type="SUPFAM" id="SSF50891">
    <property type="entry name" value="Cyclophilin-like"/>
    <property type="match status" value="1"/>
</dbReference>
<evidence type="ECO:0000313" key="12">
    <source>
        <dbReference type="EMBL" id="KAK2723572.1"/>
    </source>
</evidence>
<dbReference type="GO" id="GO:0003723">
    <property type="term" value="F:RNA binding"/>
    <property type="evidence" value="ECO:0007669"/>
    <property type="project" value="UniProtKB-UniRule"/>
</dbReference>
<dbReference type="PANTHER" id="PTHR11071">
    <property type="entry name" value="PEPTIDYL-PROLYL CIS-TRANS ISOMERASE"/>
    <property type="match status" value="1"/>
</dbReference>
<dbReference type="InterPro" id="IPR012677">
    <property type="entry name" value="Nucleotide-bd_a/b_plait_sf"/>
</dbReference>
<keyword evidence="13" id="KW-1185">Reference proteome</keyword>
<dbReference type="InterPro" id="IPR029000">
    <property type="entry name" value="Cyclophilin-like_dom_sf"/>
</dbReference>
<dbReference type="InterPro" id="IPR034168">
    <property type="entry name" value="PPIE_RRM"/>
</dbReference>
<evidence type="ECO:0000256" key="9">
    <source>
        <dbReference type="SAM" id="MobiDB-lite"/>
    </source>
</evidence>
<dbReference type="InterPro" id="IPR002130">
    <property type="entry name" value="Cyclophilin-type_PPIase_dom"/>
</dbReference>
<dbReference type="InterPro" id="IPR035979">
    <property type="entry name" value="RBD_domain_sf"/>
</dbReference>
<dbReference type="PANTHER" id="PTHR11071:SF561">
    <property type="entry name" value="PEPTIDYL-PROLYL CIS-TRANS ISOMERASE D-RELATED"/>
    <property type="match status" value="1"/>
</dbReference>
<comment type="caution">
    <text evidence="12">The sequence shown here is derived from an EMBL/GenBank/DDBJ whole genome shotgun (WGS) entry which is preliminary data.</text>
</comment>
<dbReference type="PROSITE" id="PS00170">
    <property type="entry name" value="CSA_PPIASE_1"/>
    <property type="match status" value="1"/>
</dbReference>